<evidence type="ECO:0000259" key="5">
    <source>
        <dbReference type="PROSITE" id="PS50009"/>
    </source>
</evidence>
<dbReference type="Pfam" id="PF00788">
    <property type="entry name" value="RA"/>
    <property type="match status" value="1"/>
</dbReference>
<dbReference type="PROSITE" id="PS50106">
    <property type="entry name" value="PDZ"/>
    <property type="match status" value="1"/>
</dbReference>
<feature type="region of interest" description="Disordered" evidence="4">
    <location>
        <begin position="454"/>
        <end position="476"/>
    </location>
</feature>
<dbReference type="GeneID" id="100119820"/>
<dbReference type="SUPFAM" id="SSF48366">
    <property type="entry name" value="Ras GEF"/>
    <property type="match status" value="1"/>
</dbReference>
<organism evidence="10 11">
    <name type="scientific">Nasonia vitripennis</name>
    <name type="common">Parasitic wasp</name>
    <dbReference type="NCBI Taxonomy" id="7425"/>
    <lineage>
        <taxon>Eukaryota</taxon>
        <taxon>Metazoa</taxon>
        <taxon>Ecdysozoa</taxon>
        <taxon>Arthropoda</taxon>
        <taxon>Hexapoda</taxon>
        <taxon>Insecta</taxon>
        <taxon>Pterygota</taxon>
        <taxon>Neoptera</taxon>
        <taxon>Endopterygota</taxon>
        <taxon>Hymenoptera</taxon>
        <taxon>Apocrita</taxon>
        <taxon>Proctotrupomorpha</taxon>
        <taxon>Chalcidoidea</taxon>
        <taxon>Pteromalidae</taxon>
        <taxon>Pteromalinae</taxon>
        <taxon>Nasonia</taxon>
    </lineage>
</organism>
<dbReference type="SUPFAM" id="SSF54236">
    <property type="entry name" value="Ubiquitin-like"/>
    <property type="match status" value="1"/>
</dbReference>
<dbReference type="FunFam" id="1.10.840.10:FF:000001">
    <property type="entry name" value="Rap guanine nucleotide exchange factor (GEF) 6"/>
    <property type="match status" value="1"/>
</dbReference>
<feature type="domain" description="Cyclic nucleotide-binding" evidence="6">
    <location>
        <begin position="116"/>
        <end position="180"/>
    </location>
</feature>
<dbReference type="PROSITE" id="PS00720">
    <property type="entry name" value="RASGEF"/>
    <property type="match status" value="1"/>
</dbReference>
<dbReference type="InterPro" id="IPR036964">
    <property type="entry name" value="RASGEF_cat_dom_sf"/>
</dbReference>
<dbReference type="FunFam" id="2.60.120.10:FF:000088">
    <property type="entry name" value="Guanine nucleotide exchange factor"/>
    <property type="match status" value="1"/>
</dbReference>
<dbReference type="InterPro" id="IPR014710">
    <property type="entry name" value="RmlC-like_jellyroll"/>
</dbReference>
<protein>
    <recommendedName>
        <fullName evidence="12">Rap guanine nucleotide exchange factor 2</fullName>
    </recommendedName>
</protein>
<dbReference type="SMART" id="SM00100">
    <property type="entry name" value="cNMP"/>
    <property type="match status" value="1"/>
</dbReference>
<evidence type="ECO:0000256" key="1">
    <source>
        <dbReference type="ARBA" id="ARBA00010829"/>
    </source>
</evidence>
<dbReference type="InterPro" id="IPR000595">
    <property type="entry name" value="cNMP-bd_dom"/>
</dbReference>
<dbReference type="InterPro" id="IPR029071">
    <property type="entry name" value="Ubiquitin-like_domsf"/>
</dbReference>
<dbReference type="InterPro" id="IPR019804">
    <property type="entry name" value="Ras_G-nucl-exch_fac_CS"/>
</dbReference>
<evidence type="ECO:0000313" key="11">
    <source>
        <dbReference type="Proteomes" id="UP000002358"/>
    </source>
</evidence>
<feature type="compositionally biased region" description="Low complexity" evidence="4">
    <location>
        <begin position="1123"/>
        <end position="1157"/>
    </location>
</feature>
<dbReference type="EnsemblMetazoa" id="XM_032597808">
    <property type="protein sequence ID" value="XP_032453699"/>
    <property type="gene ID" value="LOC100119820"/>
</dbReference>
<evidence type="ECO:0000256" key="3">
    <source>
        <dbReference type="PROSITE-ProRule" id="PRU00168"/>
    </source>
</evidence>
<dbReference type="SMR" id="A0A7M7QW42"/>
<dbReference type="CDD" id="cd00038">
    <property type="entry name" value="CAP_ED"/>
    <property type="match status" value="1"/>
</dbReference>
<dbReference type="InterPro" id="IPR018490">
    <property type="entry name" value="cNMP-bd_dom_sf"/>
</dbReference>
<dbReference type="PANTHER" id="PTHR23113">
    <property type="entry name" value="GUANINE NUCLEOTIDE EXCHANGE FACTOR"/>
    <property type="match status" value="1"/>
</dbReference>
<dbReference type="GO" id="GO:0016324">
    <property type="term" value="C:apical plasma membrane"/>
    <property type="evidence" value="ECO:0007669"/>
    <property type="project" value="TreeGrafter"/>
</dbReference>
<dbReference type="SUPFAM" id="SSF50156">
    <property type="entry name" value="PDZ domain-like"/>
    <property type="match status" value="1"/>
</dbReference>
<feature type="compositionally biased region" description="Low complexity" evidence="4">
    <location>
        <begin position="1182"/>
        <end position="1195"/>
    </location>
</feature>
<dbReference type="InterPro" id="IPR001478">
    <property type="entry name" value="PDZ"/>
</dbReference>
<evidence type="ECO:0000259" key="7">
    <source>
        <dbReference type="PROSITE" id="PS50106"/>
    </source>
</evidence>
<evidence type="ECO:0000259" key="6">
    <source>
        <dbReference type="PROSITE" id="PS50042"/>
    </source>
</evidence>
<name>A0A7M7QW42_NASVI</name>
<dbReference type="GO" id="GO:0005085">
    <property type="term" value="F:guanyl-nucleotide exchange factor activity"/>
    <property type="evidence" value="ECO:0007669"/>
    <property type="project" value="UniProtKB-KW"/>
</dbReference>
<dbReference type="RefSeq" id="XP_032453699.1">
    <property type="nucleotide sequence ID" value="XM_032597808.1"/>
</dbReference>
<dbReference type="CDD" id="cd06755">
    <property type="entry name" value="PDZ_RapGEF2_RapGEF6-like"/>
    <property type="match status" value="1"/>
</dbReference>
<dbReference type="PROSITE" id="PS50200">
    <property type="entry name" value="RA"/>
    <property type="match status" value="1"/>
</dbReference>
<dbReference type="Pfam" id="PF00618">
    <property type="entry name" value="RasGEF_N"/>
    <property type="match status" value="1"/>
</dbReference>
<dbReference type="SUPFAM" id="SSF51206">
    <property type="entry name" value="cAMP-binding domain-like"/>
    <property type="match status" value="1"/>
</dbReference>
<evidence type="ECO:0000259" key="9">
    <source>
        <dbReference type="PROSITE" id="PS50212"/>
    </source>
</evidence>
<evidence type="ECO:0008006" key="12">
    <source>
        <dbReference type="Google" id="ProtNLM"/>
    </source>
</evidence>
<dbReference type="Gene3D" id="3.10.20.90">
    <property type="entry name" value="Phosphatidylinositol 3-kinase Catalytic Subunit, Chain A, domain 1"/>
    <property type="match status" value="1"/>
</dbReference>
<feature type="compositionally biased region" description="Acidic residues" evidence="4">
    <location>
        <begin position="1248"/>
        <end position="1259"/>
    </location>
</feature>
<proteinExistence type="inferred from homology"/>
<dbReference type="SMART" id="SM00228">
    <property type="entry name" value="PDZ"/>
    <property type="match status" value="1"/>
</dbReference>
<dbReference type="Pfam" id="PF00595">
    <property type="entry name" value="PDZ"/>
    <property type="match status" value="1"/>
</dbReference>
<dbReference type="InterPro" id="IPR001895">
    <property type="entry name" value="RASGEF_cat_dom"/>
</dbReference>
<dbReference type="Gene3D" id="1.20.870.10">
    <property type="entry name" value="Son of sevenless (SoS) protein Chain: S domain 1"/>
    <property type="match status" value="1"/>
</dbReference>
<dbReference type="InterPro" id="IPR008937">
    <property type="entry name" value="Ras-like_GEF"/>
</dbReference>
<dbReference type="Pfam" id="PF00617">
    <property type="entry name" value="RasGEF"/>
    <property type="match status" value="1"/>
</dbReference>
<dbReference type="SMART" id="SM00229">
    <property type="entry name" value="RasGEFN"/>
    <property type="match status" value="1"/>
</dbReference>
<dbReference type="GO" id="GO:0007265">
    <property type="term" value="P:Ras protein signal transduction"/>
    <property type="evidence" value="ECO:0007669"/>
    <property type="project" value="TreeGrafter"/>
</dbReference>
<dbReference type="CDD" id="cd06224">
    <property type="entry name" value="REM"/>
    <property type="match status" value="1"/>
</dbReference>
<dbReference type="CDD" id="cd01785">
    <property type="entry name" value="RA_PDZ-GEF1"/>
    <property type="match status" value="1"/>
</dbReference>
<feature type="compositionally biased region" description="Basic and acidic residues" evidence="4">
    <location>
        <begin position="1238"/>
        <end position="1247"/>
    </location>
</feature>
<feature type="region of interest" description="Disordered" evidence="4">
    <location>
        <begin position="553"/>
        <end position="582"/>
    </location>
</feature>
<feature type="domain" description="Ras-GEF" evidence="5">
    <location>
        <begin position="715"/>
        <end position="943"/>
    </location>
</feature>
<dbReference type="PANTHER" id="PTHR23113:SF249">
    <property type="entry name" value="RAP GUANINE NUCLEOTIDE EXCHANGE FACTOR 6"/>
    <property type="match status" value="1"/>
</dbReference>
<comment type="similarity">
    <text evidence="1">Belongs to the RAPGEF2 family.</text>
</comment>
<dbReference type="SMART" id="SM00314">
    <property type="entry name" value="RA"/>
    <property type="match status" value="1"/>
</dbReference>
<evidence type="ECO:0000256" key="4">
    <source>
        <dbReference type="SAM" id="MobiDB-lite"/>
    </source>
</evidence>
<feature type="region of interest" description="Disordered" evidence="4">
    <location>
        <begin position="1088"/>
        <end position="1217"/>
    </location>
</feature>
<dbReference type="InterPro" id="IPR000159">
    <property type="entry name" value="RA_dom"/>
</dbReference>
<feature type="compositionally biased region" description="Pro residues" evidence="4">
    <location>
        <begin position="1196"/>
        <end position="1205"/>
    </location>
</feature>
<dbReference type="PROSITE" id="PS50042">
    <property type="entry name" value="CNMP_BINDING_3"/>
    <property type="match status" value="1"/>
</dbReference>
<dbReference type="InterPro" id="IPR023578">
    <property type="entry name" value="Ras_GEF_dom_sf"/>
</dbReference>
<feature type="domain" description="Ras-associating" evidence="8">
    <location>
        <begin position="604"/>
        <end position="690"/>
    </location>
</feature>
<reference evidence="10" key="1">
    <citation type="submission" date="2021-01" db="UniProtKB">
        <authorList>
            <consortium name="EnsemblMetazoa"/>
        </authorList>
    </citation>
    <scope>IDENTIFICATION</scope>
</reference>
<dbReference type="PROSITE" id="PS50009">
    <property type="entry name" value="RASGEF_CAT"/>
    <property type="match status" value="1"/>
</dbReference>
<feature type="region of interest" description="Disordered" evidence="4">
    <location>
        <begin position="1"/>
        <end position="58"/>
    </location>
</feature>
<feature type="compositionally biased region" description="Low complexity" evidence="4">
    <location>
        <begin position="1018"/>
        <end position="1031"/>
    </location>
</feature>
<dbReference type="PROSITE" id="PS50212">
    <property type="entry name" value="RASGEF_NTER"/>
    <property type="match status" value="1"/>
</dbReference>
<sequence>MDTFGGMYQFSQGLTGRPELYQKSNRSSHSSDTSSAYSGSDTMTSVQSSLDQDPDEVDLSGLQESVVDSDEEEDLAESMDSLTVRDTVRECLEKDPGERTEDDIEVLLDFTQHLKAFTNMTLAVRRALCAVMVFAVVERAGMVVLTDGEELDSWSVLINGTVEVEHNGTVDQLHVGDSFGILPTMETLLHRGIMRTKCDDCQFVCVTQVDYYRIQHQGEENTRRHEEDGRVILVTELRGALDGGARRGHVVIRGTSDRLMLQLIEENSITDPTYVEDFLLTHRTFVDNSQFVANQLLEWFEQAQVRDRVARVVLLWVNNHFTDFETDPMMMEFLEKFEACLEKEKMLGQQRLLNIACAAKARTRNVVLARPSRDEVLHFSILGGYEKKYGIFISKVEKKSKAEDVGLKRGDQILEVNGQSFEHVNHAKALEILRGSTHLSITVKSNLLAFKEMLAKPDNSPRQRSRPSKPEILPRLQTDPRIRLSTHVDPLTPVNPLNPMVGGVPLLIPADSSNVSPCKDAKKEHKGFMTLGPRKRFQKALMKMNILPKNMINDGVHADDPLGPPHTPPGTGLSQQSSNLYHSRSNPDLTSLYCYDEPRAPDYPEHVLKVYKADQTCKYLLVHKETTAHEVVMLALQEFGITESSSNFSLAEVSVGEGGMIKQRRLPDQLQNLAERIGLSSRYYLKTNGISETLVADEQAPDLVRESQVHFLQLNAIEVAAQLTFQDFNIFRQIESTEYVDDLFELKSKYGVPMLSQFAELVNREMFWVVTEVCSEHNIVRRSKIIKQFIKIARQCKECKNFNSMFAIVSGLGHGAVSRLRASWEKLPSKYQRLFSDLQELMDPSRNMSKYRQLVASEQTQPPIIPFYPVVKKDLTFIHLGNDSRVEGLVNFEKLRMIAKEVRTLTNMCSSAYDLQTMLERGGQPSSSAMVALNQMTTGGQTATVKRRKKSAAAPNPKKMFEEAQMVRRVKAYLANIKVISDEEKLHQLSVECEPHVGAVAMAAAVPLGGSRGRRHPSPTLSTTSSASSTSEGRKSIQGTKFGAASPQAVRKMLALSDPHKTRPYQPKHCAAPLPVPGLALHSSALEQSPGAPRRVGSGSNRVPMHERSHSDTPSGLPPPVDLSAESSSVTSLSNLQPLRKTLTSGSVTSSDSGHSTQLDSHSGSSVEAGGSPPPPQRRHSAMQGGAVSSAGMSSMPPPPLPPPLGRRLPGHECRVPPDYKIAAQMARLHRLGRAHSHEGVTYRNEHEDDDEDAQVSAV</sequence>
<dbReference type="InterPro" id="IPR000651">
    <property type="entry name" value="Ras-like_Gua-exchang_fac_N"/>
</dbReference>
<dbReference type="Gene3D" id="2.60.120.10">
    <property type="entry name" value="Jelly Rolls"/>
    <property type="match status" value="1"/>
</dbReference>
<feature type="region of interest" description="Disordered" evidence="4">
    <location>
        <begin position="1009"/>
        <end position="1046"/>
    </location>
</feature>
<feature type="domain" description="PDZ" evidence="7">
    <location>
        <begin position="365"/>
        <end position="436"/>
    </location>
</feature>
<feature type="compositionally biased region" description="Low complexity" evidence="4">
    <location>
        <begin position="24"/>
        <end position="40"/>
    </location>
</feature>
<dbReference type="Proteomes" id="UP000002358">
    <property type="component" value="Chromosome 3"/>
</dbReference>
<accession>A0A7M7QW42</accession>
<dbReference type="CDD" id="cd00155">
    <property type="entry name" value="RasGEF"/>
    <property type="match status" value="1"/>
</dbReference>
<dbReference type="Gene3D" id="2.30.42.10">
    <property type="match status" value="1"/>
</dbReference>
<evidence type="ECO:0000259" key="8">
    <source>
        <dbReference type="PROSITE" id="PS50200"/>
    </source>
</evidence>
<dbReference type="Gene3D" id="1.10.840.10">
    <property type="entry name" value="Ras guanine-nucleotide exchange factors catalytic domain"/>
    <property type="match status" value="1"/>
</dbReference>
<keyword evidence="11" id="KW-1185">Reference proteome</keyword>
<dbReference type="AlphaFoldDB" id="A0A7M7QW42"/>
<dbReference type="SMART" id="SM00147">
    <property type="entry name" value="RasGEF"/>
    <property type="match status" value="1"/>
</dbReference>
<feature type="compositionally biased region" description="Polar residues" evidence="4">
    <location>
        <begin position="41"/>
        <end position="51"/>
    </location>
</feature>
<evidence type="ECO:0000313" key="10">
    <source>
        <dbReference type="EnsemblMetazoa" id="XP_032453699"/>
    </source>
</evidence>
<keyword evidence="2 3" id="KW-0344">Guanine-nucleotide releasing factor</keyword>
<feature type="domain" description="N-terminal Ras-GEF" evidence="9">
    <location>
        <begin position="247"/>
        <end position="363"/>
    </location>
</feature>
<feature type="region of interest" description="Disordered" evidence="4">
    <location>
        <begin position="1238"/>
        <end position="1259"/>
    </location>
</feature>
<dbReference type="InterPro" id="IPR036034">
    <property type="entry name" value="PDZ_sf"/>
</dbReference>
<evidence type="ECO:0000256" key="2">
    <source>
        <dbReference type="ARBA" id="ARBA00022658"/>
    </source>
</evidence>